<organism evidence="2 3">
    <name type="scientific">Dactylellina haptotyla (strain CBS 200.50)</name>
    <name type="common">Nematode-trapping fungus</name>
    <name type="synonym">Monacrosporium haptotylum</name>
    <dbReference type="NCBI Taxonomy" id="1284197"/>
    <lineage>
        <taxon>Eukaryota</taxon>
        <taxon>Fungi</taxon>
        <taxon>Dikarya</taxon>
        <taxon>Ascomycota</taxon>
        <taxon>Pezizomycotina</taxon>
        <taxon>Orbiliomycetes</taxon>
        <taxon>Orbiliales</taxon>
        <taxon>Orbiliaceae</taxon>
        <taxon>Dactylellina</taxon>
    </lineage>
</organism>
<accession>S8C2P0</accession>
<gene>
    <name evidence="2" type="ORF">H072_4141</name>
</gene>
<protein>
    <submittedName>
        <fullName evidence="2">Uncharacterized protein</fullName>
    </submittedName>
</protein>
<evidence type="ECO:0000313" key="3">
    <source>
        <dbReference type="Proteomes" id="UP000015100"/>
    </source>
</evidence>
<dbReference type="AlphaFoldDB" id="S8C2P0"/>
<reference evidence="3" key="2">
    <citation type="submission" date="2013-04" db="EMBL/GenBank/DDBJ databases">
        <title>Genomic mechanisms accounting for the adaptation to parasitism in nematode-trapping fungi.</title>
        <authorList>
            <person name="Ahren D.G."/>
        </authorList>
    </citation>
    <scope>NUCLEOTIDE SEQUENCE [LARGE SCALE GENOMIC DNA]</scope>
    <source>
        <strain evidence="3">CBS 200.50</strain>
    </source>
</reference>
<feature type="compositionally biased region" description="Low complexity" evidence="1">
    <location>
        <begin position="87"/>
        <end position="104"/>
    </location>
</feature>
<evidence type="ECO:0000313" key="2">
    <source>
        <dbReference type="EMBL" id="EPS41897.1"/>
    </source>
</evidence>
<feature type="region of interest" description="Disordered" evidence="1">
    <location>
        <begin position="82"/>
        <end position="104"/>
    </location>
</feature>
<sequence>MSQGRACVAAEGGSPCSRQLIKDQVLEDVTEYLTTCAAAGLLDDGVKGCIDTARLNIDIGTGVIGGLGNLVGGTTNLLGLGGGGGSTQSSTSGSGTSTTNESGSGIANELTGFGDCLTSLLDNKLSIG</sequence>
<keyword evidence="3" id="KW-1185">Reference proteome</keyword>
<comment type="caution">
    <text evidence="2">The sequence shown here is derived from an EMBL/GenBank/DDBJ whole genome shotgun (WGS) entry which is preliminary data.</text>
</comment>
<dbReference type="Proteomes" id="UP000015100">
    <property type="component" value="Unassembled WGS sequence"/>
</dbReference>
<evidence type="ECO:0000256" key="1">
    <source>
        <dbReference type="SAM" id="MobiDB-lite"/>
    </source>
</evidence>
<reference evidence="2 3" key="1">
    <citation type="journal article" date="2013" name="PLoS Genet.">
        <title>Genomic mechanisms accounting for the adaptation to parasitism in nematode-trapping fungi.</title>
        <authorList>
            <person name="Meerupati T."/>
            <person name="Andersson K.M."/>
            <person name="Friman E."/>
            <person name="Kumar D."/>
            <person name="Tunlid A."/>
            <person name="Ahren D."/>
        </authorList>
    </citation>
    <scope>NUCLEOTIDE SEQUENCE [LARGE SCALE GENOMIC DNA]</scope>
    <source>
        <strain evidence="2 3">CBS 200.50</strain>
    </source>
</reference>
<dbReference type="EMBL" id="AQGS01000132">
    <property type="protein sequence ID" value="EPS41897.1"/>
    <property type="molecule type" value="Genomic_DNA"/>
</dbReference>
<name>S8C2P0_DACHA</name>
<dbReference type="HOGENOM" id="CLU_1959499_0_0_1"/>
<proteinExistence type="predicted"/>
<dbReference type="OrthoDB" id="5428648at2759"/>